<accession>A0A7X0JTC6</accession>
<dbReference type="EMBL" id="JACHHT010000001">
    <property type="protein sequence ID" value="MBB6521489.1"/>
    <property type="molecule type" value="Genomic_DNA"/>
</dbReference>
<gene>
    <name evidence="1" type="ORF">HNR48_001767</name>
</gene>
<organism evidence="1 2">
    <name type="scientific">Pseudoteredinibacter isoporae</name>
    <dbReference type="NCBI Taxonomy" id="570281"/>
    <lineage>
        <taxon>Bacteria</taxon>
        <taxon>Pseudomonadati</taxon>
        <taxon>Pseudomonadota</taxon>
        <taxon>Gammaproteobacteria</taxon>
        <taxon>Cellvibrionales</taxon>
        <taxon>Cellvibrionaceae</taxon>
        <taxon>Pseudoteredinibacter</taxon>
    </lineage>
</organism>
<reference evidence="1 2" key="1">
    <citation type="submission" date="2020-08" db="EMBL/GenBank/DDBJ databases">
        <title>Genomic Encyclopedia of Type Strains, Phase IV (KMG-IV): sequencing the most valuable type-strain genomes for metagenomic binning, comparative biology and taxonomic classification.</title>
        <authorList>
            <person name="Goeker M."/>
        </authorList>
    </citation>
    <scope>NUCLEOTIDE SEQUENCE [LARGE SCALE GENOMIC DNA]</scope>
    <source>
        <strain evidence="1 2">DSM 22368</strain>
    </source>
</reference>
<sequence>MPYIQRDSNGNISAISMNSGPEFSEYLSPTHPQLVSFLDSYKDASQSLATLEESDMEFVRITEDLVNTLVAKNVILFTDLPEAVQRKLLARERLREQIQGERNASFMDDEENGYF</sequence>
<evidence type="ECO:0000313" key="1">
    <source>
        <dbReference type="EMBL" id="MBB6521489.1"/>
    </source>
</evidence>
<keyword evidence="2" id="KW-1185">Reference proteome</keyword>
<comment type="caution">
    <text evidence="1">The sequence shown here is derived from an EMBL/GenBank/DDBJ whole genome shotgun (WGS) entry which is preliminary data.</text>
</comment>
<evidence type="ECO:0008006" key="3">
    <source>
        <dbReference type="Google" id="ProtNLM"/>
    </source>
</evidence>
<protein>
    <recommendedName>
        <fullName evidence="3">Tryptophan synthase subunit beta like protein</fullName>
    </recommendedName>
</protein>
<dbReference type="AlphaFoldDB" id="A0A7X0JTC6"/>
<dbReference type="RefSeq" id="WP_166848361.1">
    <property type="nucleotide sequence ID" value="NZ_JAAONY010000001.1"/>
</dbReference>
<dbReference type="InParanoid" id="A0A7X0JTC6"/>
<dbReference type="Proteomes" id="UP000528457">
    <property type="component" value="Unassembled WGS sequence"/>
</dbReference>
<name>A0A7X0JTC6_9GAMM</name>
<proteinExistence type="predicted"/>
<evidence type="ECO:0000313" key="2">
    <source>
        <dbReference type="Proteomes" id="UP000528457"/>
    </source>
</evidence>